<protein>
    <submittedName>
        <fullName evidence="1">Uncharacterized protein</fullName>
    </submittedName>
</protein>
<keyword evidence="2" id="KW-1185">Reference proteome</keyword>
<accession>A0AAV3ATC0</accession>
<evidence type="ECO:0000313" key="1">
    <source>
        <dbReference type="EMBL" id="DBA29937.1"/>
    </source>
</evidence>
<dbReference type="AlphaFoldDB" id="A0AAV3ATC0"/>
<reference evidence="1" key="1">
    <citation type="thesis" date="2020" institute="ProQuest LLC" country="789 East Eisenhower Parkway, Ann Arbor, MI, USA">
        <title>Comparative Genomics and Chromosome Evolution.</title>
        <authorList>
            <person name="Mudd A.B."/>
        </authorList>
    </citation>
    <scope>NUCLEOTIDE SEQUENCE</scope>
    <source>
        <strain evidence="1">1538</strain>
        <tissue evidence="1">Blood</tissue>
    </source>
</reference>
<organism evidence="1 2">
    <name type="scientific">Pyxicephalus adspersus</name>
    <name type="common">African bullfrog</name>
    <dbReference type="NCBI Taxonomy" id="30357"/>
    <lineage>
        <taxon>Eukaryota</taxon>
        <taxon>Metazoa</taxon>
        <taxon>Chordata</taxon>
        <taxon>Craniata</taxon>
        <taxon>Vertebrata</taxon>
        <taxon>Euteleostomi</taxon>
        <taxon>Amphibia</taxon>
        <taxon>Batrachia</taxon>
        <taxon>Anura</taxon>
        <taxon>Neobatrachia</taxon>
        <taxon>Ranoidea</taxon>
        <taxon>Pyxicephalidae</taxon>
        <taxon>Pyxicephalinae</taxon>
        <taxon>Pyxicephalus</taxon>
    </lineage>
</organism>
<evidence type="ECO:0000313" key="2">
    <source>
        <dbReference type="Proteomes" id="UP001181693"/>
    </source>
</evidence>
<dbReference type="EMBL" id="DYDO01000002">
    <property type="protein sequence ID" value="DBA29937.1"/>
    <property type="molecule type" value="Genomic_DNA"/>
</dbReference>
<proteinExistence type="predicted"/>
<dbReference type="Proteomes" id="UP001181693">
    <property type="component" value="Unassembled WGS sequence"/>
</dbReference>
<sequence>MTAEHCTIGNVWFKIPPNHSYLPSMAQLCRCSKTRRVRVPPVSITGSLVKKGIFALQIIAQLLHTVLVQSIAPWTGLKCQE</sequence>
<name>A0AAV3ATC0_PYXAD</name>
<gene>
    <name evidence="1" type="ORF">GDO54_005988</name>
</gene>
<comment type="caution">
    <text evidence="1">The sequence shown here is derived from an EMBL/GenBank/DDBJ whole genome shotgun (WGS) entry which is preliminary data.</text>
</comment>